<dbReference type="Gene3D" id="3.50.50.60">
    <property type="entry name" value="FAD/NAD(P)-binding domain"/>
    <property type="match status" value="1"/>
</dbReference>
<dbReference type="Proteomes" id="UP000632195">
    <property type="component" value="Unassembled WGS sequence"/>
</dbReference>
<dbReference type="PANTHER" id="PTHR43624:SF2">
    <property type="entry name" value="ELECTRON TRANSFER FLAVOPROTEIN-QUINONE OXIDOREDUCTASE YDIS-RELATED"/>
    <property type="match status" value="1"/>
</dbReference>
<dbReference type="EMBL" id="BMNY01000001">
    <property type="protein sequence ID" value="GGM70920.1"/>
    <property type="molecule type" value="Genomic_DNA"/>
</dbReference>
<dbReference type="PRINTS" id="PR00411">
    <property type="entry name" value="PNDRDTASEI"/>
</dbReference>
<evidence type="ECO:0000313" key="7">
    <source>
        <dbReference type="EMBL" id="GGM70920.1"/>
    </source>
</evidence>
<reference evidence="7" key="2">
    <citation type="submission" date="2022-09" db="EMBL/GenBank/DDBJ databases">
        <authorList>
            <person name="Sun Q."/>
            <person name="Ohkuma M."/>
        </authorList>
    </citation>
    <scope>NUCLEOTIDE SEQUENCE</scope>
    <source>
        <strain evidence="7">JCM 13583</strain>
    </source>
</reference>
<evidence type="ECO:0000259" key="6">
    <source>
        <dbReference type="Pfam" id="PF21162"/>
    </source>
</evidence>
<dbReference type="PRINTS" id="PR00368">
    <property type="entry name" value="FADPNR"/>
</dbReference>
<dbReference type="Pfam" id="PF07992">
    <property type="entry name" value="Pyr_redox_2"/>
    <property type="match status" value="1"/>
</dbReference>
<evidence type="ECO:0000313" key="8">
    <source>
        <dbReference type="Proteomes" id="UP000632195"/>
    </source>
</evidence>
<accession>A0AA37BQN5</accession>
<sequence>MEAMSEFDAIVVGAGPAGTSAAIKMASSGMNVLLVERADPPGTKNVSGGVLWGNDLEKIIPGWEKQAPYERVVESKAVGFLTRDSLINIDFRSRRLAEKATGHIVLRARLDQWLARKAREAGAMVISGVTVERVAVQDGVVKGVEQGGDLITSDVVILAEGANPRVAIDSGLRPPLRDEDVAIGVKEIIKLGEEKINERFNLRGKSGFAGEYVLGFLPEGVKAGGFLYTNKDTVSLGVVVSMKDLRKNGSTYSFDIIEEFAEHPYIAPMIEGGKVEEYSAHLVQEGGIQGVPKLYGNGYMIAGDAAGFSFSNGLVLQGMNYAIASGIAAAETAIEAKSKNNFSEEALAAYRERLMNSFVLRDLLDFRGIQGVTWSDTVHRVIPRVMEGVFEQLFTEDSQPKKHISRIVMDALSRSGMKTSDAIIEGYRMMRRM</sequence>
<dbReference type="InterPro" id="IPR036188">
    <property type="entry name" value="FAD/NAD-bd_sf"/>
</dbReference>
<name>A0AA37BQN5_9ARCH</name>
<dbReference type="GO" id="GO:0016491">
    <property type="term" value="F:oxidoreductase activity"/>
    <property type="evidence" value="ECO:0007669"/>
    <property type="project" value="UniProtKB-KW"/>
</dbReference>
<dbReference type="Pfam" id="PF21162">
    <property type="entry name" value="ETFQO_UQ-bd"/>
    <property type="match status" value="1"/>
</dbReference>
<comment type="caution">
    <text evidence="7">The sequence shown here is derived from an EMBL/GenBank/DDBJ whole genome shotgun (WGS) entry which is preliminary data.</text>
</comment>
<dbReference type="AlphaFoldDB" id="A0AA37BQN5"/>
<dbReference type="PANTHER" id="PTHR43624">
    <property type="entry name" value="ELECTRON TRANSFER FLAVOPROTEIN-QUINONE OXIDOREDUCTASE YDIS-RELATED"/>
    <property type="match status" value="1"/>
</dbReference>
<evidence type="ECO:0000256" key="2">
    <source>
        <dbReference type="ARBA" id="ARBA00022630"/>
    </source>
</evidence>
<protein>
    <submittedName>
        <fullName evidence="7">Oxidoreductase FixC</fullName>
    </submittedName>
</protein>
<dbReference type="InterPro" id="IPR023753">
    <property type="entry name" value="FAD/NAD-binding_dom"/>
</dbReference>
<evidence type="ECO:0000256" key="1">
    <source>
        <dbReference type="ARBA" id="ARBA00001974"/>
    </source>
</evidence>
<feature type="domain" description="ETF-QO/FixC ubiquinone-binding" evidence="6">
    <location>
        <begin position="182"/>
        <end position="281"/>
    </location>
</feature>
<dbReference type="SUPFAM" id="SSF51905">
    <property type="entry name" value="FAD/NAD(P)-binding domain"/>
    <property type="match status" value="1"/>
</dbReference>
<comment type="cofactor">
    <cofactor evidence="1">
        <name>FAD</name>
        <dbReference type="ChEBI" id="CHEBI:57692"/>
    </cofactor>
</comment>
<evidence type="ECO:0000256" key="3">
    <source>
        <dbReference type="ARBA" id="ARBA00022827"/>
    </source>
</evidence>
<evidence type="ECO:0000256" key="4">
    <source>
        <dbReference type="ARBA" id="ARBA00023002"/>
    </source>
</evidence>
<reference evidence="7" key="1">
    <citation type="journal article" date="2014" name="Int. J. Syst. Evol. Microbiol.">
        <title>Complete genome sequence of Corynebacterium casei LMG S-19264T (=DSM 44701T), isolated from a smear-ripened cheese.</title>
        <authorList>
            <consortium name="US DOE Joint Genome Institute (JGI-PGF)"/>
            <person name="Walter F."/>
            <person name="Albersmeier A."/>
            <person name="Kalinowski J."/>
            <person name="Ruckert C."/>
        </authorList>
    </citation>
    <scope>NUCLEOTIDE SEQUENCE</scope>
    <source>
        <strain evidence="7">JCM 13583</strain>
    </source>
</reference>
<evidence type="ECO:0000259" key="5">
    <source>
        <dbReference type="Pfam" id="PF07992"/>
    </source>
</evidence>
<feature type="domain" description="FAD/NAD(P)-binding" evidence="5">
    <location>
        <begin position="8"/>
        <end position="166"/>
    </location>
</feature>
<dbReference type="InterPro" id="IPR049398">
    <property type="entry name" value="ETF-QO/FixC_UQ-bd"/>
</dbReference>
<dbReference type="SUPFAM" id="SSF54373">
    <property type="entry name" value="FAD-linked reductases, C-terminal domain"/>
    <property type="match status" value="1"/>
</dbReference>
<keyword evidence="3" id="KW-0274">FAD</keyword>
<keyword evidence="4" id="KW-0560">Oxidoreductase</keyword>
<dbReference type="InterPro" id="IPR039651">
    <property type="entry name" value="FixC-like"/>
</dbReference>
<keyword evidence="8" id="KW-1185">Reference proteome</keyword>
<dbReference type="RefSeq" id="WP_306789755.1">
    <property type="nucleotide sequence ID" value="NZ_BMNY01000001.1"/>
</dbReference>
<proteinExistence type="predicted"/>
<keyword evidence="2" id="KW-0285">Flavoprotein</keyword>
<organism evidence="7 8">
    <name type="scientific">Thermogymnomonas acidicola</name>
    <dbReference type="NCBI Taxonomy" id="399579"/>
    <lineage>
        <taxon>Archaea</taxon>
        <taxon>Methanobacteriati</taxon>
        <taxon>Thermoplasmatota</taxon>
        <taxon>Thermoplasmata</taxon>
        <taxon>Thermoplasmatales</taxon>
        <taxon>Thermogymnomonas</taxon>
    </lineage>
</organism>
<gene>
    <name evidence="7" type="ORF">GCM10007108_06200</name>
</gene>